<name>A0A7K9UCA1_9AVES</name>
<evidence type="ECO:0000256" key="5">
    <source>
        <dbReference type="ARBA" id="ARBA00022826"/>
    </source>
</evidence>
<comment type="catalytic activity">
    <reaction evidence="10">
        <text>K(+)(in) = K(+)(out)</text>
        <dbReference type="Rhea" id="RHEA:29463"/>
        <dbReference type="ChEBI" id="CHEBI:29103"/>
    </reaction>
</comment>
<dbReference type="PANTHER" id="PTHR47735">
    <property type="entry name" value="POTASSIUM VOLTAGE-GATED CHANNEL SUBFAMILY KQT MEMBER 4"/>
    <property type="match status" value="1"/>
</dbReference>
<comment type="caution">
    <text evidence="12">The sequence shown here is derived from an EMBL/GenBank/DDBJ whole genome shotgun (WGS) entry which is preliminary data.</text>
</comment>
<evidence type="ECO:0000256" key="8">
    <source>
        <dbReference type="ARBA" id="ARBA00023065"/>
    </source>
</evidence>
<gene>
    <name evidence="12" type="primary">Kcnq4</name>
    <name evidence="12" type="ORF">CHLAEN_R10548</name>
</gene>
<keyword evidence="5" id="KW-0631">Potassium channel</keyword>
<dbReference type="Pfam" id="PF03520">
    <property type="entry name" value="KCNQ_channel"/>
    <property type="match status" value="1"/>
</dbReference>
<comment type="subcellular location">
    <subcellularLocation>
        <location evidence="1">Cell membrane</location>
        <topology evidence="1">Multi-pass membrane protein</topology>
    </subcellularLocation>
</comment>
<keyword evidence="2" id="KW-0813">Transport</keyword>
<dbReference type="AlphaFoldDB" id="A0A7K9UCA1"/>
<evidence type="ECO:0000256" key="9">
    <source>
        <dbReference type="ARBA" id="ARBA00023303"/>
    </source>
</evidence>
<dbReference type="PANTHER" id="PTHR47735:SF7">
    <property type="entry name" value="POTASSIUM VOLTAGE-GATED CHANNEL SUBFAMILY KQT MEMBER 4"/>
    <property type="match status" value="1"/>
</dbReference>
<evidence type="ECO:0000256" key="4">
    <source>
        <dbReference type="ARBA" id="ARBA00022538"/>
    </source>
</evidence>
<dbReference type="Proteomes" id="UP000579406">
    <property type="component" value="Unassembled WGS sequence"/>
</dbReference>
<feature type="non-terminal residue" evidence="12">
    <location>
        <position position="1"/>
    </location>
</feature>
<evidence type="ECO:0000313" key="13">
    <source>
        <dbReference type="Proteomes" id="UP000579406"/>
    </source>
</evidence>
<evidence type="ECO:0000256" key="10">
    <source>
        <dbReference type="ARBA" id="ARBA00034430"/>
    </source>
</evidence>
<evidence type="ECO:0000256" key="3">
    <source>
        <dbReference type="ARBA" id="ARBA00022475"/>
    </source>
</evidence>
<dbReference type="InterPro" id="IPR013821">
    <property type="entry name" value="K_chnl_volt-dep_KCNQ_C"/>
</dbReference>
<feature type="domain" description="Potassium channel voltage dependent KCNQ C-terminal" evidence="11">
    <location>
        <begin position="2"/>
        <end position="109"/>
    </location>
</feature>
<evidence type="ECO:0000256" key="1">
    <source>
        <dbReference type="ARBA" id="ARBA00004651"/>
    </source>
</evidence>
<dbReference type="GO" id="GO:0005249">
    <property type="term" value="F:voltage-gated potassium channel activity"/>
    <property type="evidence" value="ECO:0007669"/>
    <property type="project" value="InterPro"/>
</dbReference>
<evidence type="ECO:0000256" key="7">
    <source>
        <dbReference type="ARBA" id="ARBA00022958"/>
    </source>
</evidence>
<keyword evidence="9" id="KW-0407">Ion channel</keyword>
<proteinExistence type="predicted"/>
<dbReference type="OrthoDB" id="8879391at2759"/>
<organism evidence="12 13">
    <name type="scientific">Chloroceryle aenea</name>
    <name type="common">American pygmy kingfisher</name>
    <dbReference type="NCBI Taxonomy" id="176938"/>
    <lineage>
        <taxon>Eukaryota</taxon>
        <taxon>Metazoa</taxon>
        <taxon>Chordata</taxon>
        <taxon>Craniata</taxon>
        <taxon>Vertebrata</taxon>
        <taxon>Euteleostomi</taxon>
        <taxon>Archelosauria</taxon>
        <taxon>Archosauria</taxon>
        <taxon>Dinosauria</taxon>
        <taxon>Saurischia</taxon>
        <taxon>Theropoda</taxon>
        <taxon>Coelurosauria</taxon>
        <taxon>Aves</taxon>
        <taxon>Neognathae</taxon>
        <taxon>Neoaves</taxon>
        <taxon>Telluraves</taxon>
        <taxon>Coraciimorphae</taxon>
        <taxon>Coraciiformes</taxon>
        <taxon>Cerylidae</taxon>
        <taxon>Chloroceryle</taxon>
    </lineage>
</organism>
<sequence>DSGEEKSSHCDLTFEDIMPAVKTLIRAVRILKFLVAKRKFKETLRPYDVKDVIEHPHSLWPHTPSGMMGCVPSLPASVDQIVGRGALTADKKIREKGEKLALETELVDE</sequence>
<keyword evidence="7" id="KW-0630">Potassium</keyword>
<evidence type="ECO:0000313" key="12">
    <source>
        <dbReference type="EMBL" id="NXI58178.1"/>
    </source>
</evidence>
<keyword evidence="8" id="KW-0406">Ion transport</keyword>
<accession>A0A7K9UCA1</accession>
<keyword evidence="6" id="KW-0851">Voltage-gated channel</keyword>
<reference evidence="12 13" key="1">
    <citation type="submission" date="2019-09" db="EMBL/GenBank/DDBJ databases">
        <title>Bird 10,000 Genomes (B10K) Project - Family phase.</title>
        <authorList>
            <person name="Zhang G."/>
        </authorList>
    </citation>
    <scope>NUCLEOTIDE SEQUENCE [LARGE SCALE GENOMIC DNA]</scope>
    <source>
        <strain evidence="12">B10K-DU-001-61</strain>
        <tissue evidence="12">Muscle</tissue>
    </source>
</reference>
<evidence type="ECO:0000259" key="11">
    <source>
        <dbReference type="Pfam" id="PF03520"/>
    </source>
</evidence>
<dbReference type="InterPro" id="IPR003937">
    <property type="entry name" value="K_chnl_volt-dep_KCNQ"/>
</dbReference>
<evidence type="ECO:0000256" key="6">
    <source>
        <dbReference type="ARBA" id="ARBA00022882"/>
    </source>
</evidence>
<dbReference type="EMBL" id="VWZY01010665">
    <property type="protein sequence ID" value="NXI58178.1"/>
    <property type="molecule type" value="Genomic_DNA"/>
</dbReference>
<feature type="non-terminal residue" evidence="12">
    <location>
        <position position="109"/>
    </location>
</feature>
<keyword evidence="3" id="KW-1003">Cell membrane</keyword>
<dbReference type="GO" id="GO:0008076">
    <property type="term" value="C:voltage-gated potassium channel complex"/>
    <property type="evidence" value="ECO:0007669"/>
    <property type="project" value="TreeGrafter"/>
</dbReference>
<evidence type="ECO:0000256" key="2">
    <source>
        <dbReference type="ARBA" id="ARBA00022448"/>
    </source>
</evidence>
<protein>
    <submittedName>
        <fullName evidence="12">KCNQ4 protein</fullName>
    </submittedName>
</protein>
<keyword evidence="3" id="KW-0472">Membrane</keyword>
<keyword evidence="4" id="KW-0633">Potassium transport</keyword>
<dbReference type="Gene3D" id="6.10.140.1910">
    <property type="match status" value="1"/>
</dbReference>
<keyword evidence="13" id="KW-1185">Reference proteome</keyword>